<dbReference type="EMBL" id="SRSF01000024">
    <property type="protein sequence ID" value="THH34337.1"/>
    <property type="molecule type" value="Genomic_DNA"/>
</dbReference>
<dbReference type="InterPro" id="IPR052909">
    <property type="entry name" value="Transposase_6_like"/>
</dbReference>
<evidence type="ECO:0000313" key="3">
    <source>
        <dbReference type="EMBL" id="THH34341.1"/>
    </source>
</evidence>
<feature type="domain" description="Insertion element IS402-like" evidence="1">
    <location>
        <begin position="6"/>
        <end position="79"/>
    </location>
</feature>
<organism evidence="3 5">
    <name type="scientific">Neolewinella litorea</name>
    <dbReference type="NCBI Taxonomy" id="2562452"/>
    <lineage>
        <taxon>Bacteria</taxon>
        <taxon>Pseudomonadati</taxon>
        <taxon>Bacteroidota</taxon>
        <taxon>Saprospiria</taxon>
        <taxon>Saprospirales</taxon>
        <taxon>Lewinellaceae</taxon>
        <taxon>Neolewinella</taxon>
    </lineage>
</organism>
<dbReference type="AlphaFoldDB" id="A0A4S4N8M8"/>
<evidence type="ECO:0000313" key="2">
    <source>
        <dbReference type="EMBL" id="THH34337.1"/>
    </source>
</evidence>
<feature type="non-terminal residue" evidence="3">
    <location>
        <position position="85"/>
    </location>
</feature>
<evidence type="ECO:0000313" key="4">
    <source>
        <dbReference type="EMBL" id="THH34350.1"/>
    </source>
</evidence>
<reference evidence="3 5" key="1">
    <citation type="submission" date="2019-04" db="EMBL/GenBank/DDBJ databases">
        <title>Lewinella litorea sp. nov., isolated from a marine sand.</title>
        <authorList>
            <person name="Yoon J.-H."/>
        </authorList>
    </citation>
    <scope>NUCLEOTIDE SEQUENCE [LARGE SCALE GENOMIC DNA]</scope>
    <source>
        <strain evidence="3 5">HSMS-39</strain>
    </source>
</reference>
<comment type="caution">
    <text evidence="3">The sequence shown here is derived from an EMBL/GenBank/DDBJ whole genome shotgun (WGS) entry which is preliminary data.</text>
</comment>
<dbReference type="OrthoDB" id="192297at2"/>
<dbReference type="PANTHER" id="PTHR46637:SF1">
    <property type="entry name" value="BLL5188 PROTEIN"/>
    <property type="match status" value="1"/>
</dbReference>
<name>A0A4S4N8M8_9BACT</name>
<dbReference type="RefSeq" id="WP_136460831.1">
    <property type="nucleotide sequence ID" value="NZ_SRSF01000021.1"/>
</dbReference>
<gene>
    <name evidence="4" type="ORF">E4021_17765</name>
    <name evidence="3" type="ORF">E4021_17805</name>
    <name evidence="2" type="ORF">E4021_17820</name>
</gene>
<protein>
    <submittedName>
        <fullName evidence="3">Transposase</fullName>
    </submittedName>
</protein>
<dbReference type="InterPro" id="IPR025161">
    <property type="entry name" value="IS402-like_dom"/>
</dbReference>
<keyword evidence="5" id="KW-1185">Reference proteome</keyword>
<dbReference type="PANTHER" id="PTHR46637">
    <property type="entry name" value="TIS1421-TRANSPOSASE PROTEIN A"/>
    <property type="match status" value="1"/>
</dbReference>
<dbReference type="Proteomes" id="UP000308528">
    <property type="component" value="Unassembled WGS sequence"/>
</dbReference>
<proteinExistence type="predicted"/>
<evidence type="ECO:0000313" key="5">
    <source>
        <dbReference type="Proteomes" id="UP000308528"/>
    </source>
</evidence>
<dbReference type="EMBL" id="SRSF01000021">
    <property type="protein sequence ID" value="THH34350.1"/>
    <property type="molecule type" value="Genomic_DNA"/>
</dbReference>
<dbReference type="EMBL" id="SRSF01000023">
    <property type="protein sequence ID" value="THH34341.1"/>
    <property type="molecule type" value="Genomic_DNA"/>
</dbReference>
<sequence>MRRYEITDEQWAAIAHLFPVRPAGARGRPSRDHRTMLNGILWVLFSGAAWRDIPARFGSWQTVYDRFRRWSKDGTFDAVLDELQW</sequence>
<evidence type="ECO:0000259" key="1">
    <source>
        <dbReference type="Pfam" id="PF13340"/>
    </source>
</evidence>
<accession>A0A4S4N8M8</accession>
<dbReference type="Pfam" id="PF13340">
    <property type="entry name" value="DUF4096"/>
    <property type="match status" value="1"/>
</dbReference>